<keyword evidence="2" id="KW-1185">Reference proteome</keyword>
<proteinExistence type="predicted"/>
<dbReference type="AlphaFoldDB" id="A0A1B1UQP9"/>
<dbReference type="Proteomes" id="UP000092839">
    <property type="component" value="Chromosome"/>
</dbReference>
<name>A0A1B1UQP9_9BRAD</name>
<dbReference type="EMBL" id="CP016428">
    <property type="protein sequence ID" value="ANW05071.1"/>
    <property type="molecule type" value="Genomic_DNA"/>
</dbReference>
<reference evidence="1 2" key="1">
    <citation type="submission" date="2016-07" db="EMBL/GenBank/DDBJ databases">
        <title>Complete genome sequence of Bradyrhizobium icense LMTR 13T, a potential inoculant strain isolated from lima bean (Phaseolus lunatus) in Peru.</title>
        <authorList>
            <person name="Ormeno-Orrillo E."/>
            <person name="Duran D."/>
            <person name="Rogel M.A."/>
            <person name="Rey L."/>
            <person name="Imperial J."/>
            <person name="Ruiz-Argueso T."/>
            <person name="Martinez-Romero E."/>
        </authorList>
    </citation>
    <scope>NUCLEOTIDE SEQUENCE [LARGE SCALE GENOMIC DNA]</scope>
    <source>
        <strain evidence="1 2">LMTR 13</strain>
    </source>
</reference>
<dbReference type="KEGG" id="bic:LMTR13_37985"/>
<dbReference type="Gene3D" id="3.40.190.10">
    <property type="entry name" value="Periplasmic binding protein-like II"/>
    <property type="match status" value="1"/>
</dbReference>
<gene>
    <name evidence="1" type="ORF">LMTR13_37985</name>
</gene>
<evidence type="ECO:0000313" key="2">
    <source>
        <dbReference type="Proteomes" id="UP000092839"/>
    </source>
</evidence>
<protein>
    <submittedName>
        <fullName evidence="1">Uncharacterized protein</fullName>
    </submittedName>
</protein>
<evidence type="ECO:0000313" key="1">
    <source>
        <dbReference type="EMBL" id="ANW05071.1"/>
    </source>
</evidence>
<organism evidence="1 2">
    <name type="scientific">Bradyrhizobium icense</name>
    <dbReference type="NCBI Taxonomy" id="1274631"/>
    <lineage>
        <taxon>Bacteria</taxon>
        <taxon>Pseudomonadati</taxon>
        <taxon>Pseudomonadota</taxon>
        <taxon>Alphaproteobacteria</taxon>
        <taxon>Hyphomicrobiales</taxon>
        <taxon>Nitrobacteraceae</taxon>
        <taxon>Bradyrhizobium</taxon>
    </lineage>
</organism>
<accession>A0A1B1UQP9</accession>
<dbReference type="STRING" id="1274631.LMTR13_37985"/>
<sequence>MALCRRQKTGRKIRISGRLWMNSLDALAATAREGANIVRLPSWQAGADLAAGPWFACSSTTSRNPPRCIWCFSRHGWLLWRSEPSSTVS</sequence>